<accession>K9XQ78</accession>
<dbReference type="InterPro" id="IPR008984">
    <property type="entry name" value="SMAD_FHA_dom_sf"/>
</dbReference>
<gene>
    <name evidence="2" type="ordered locus">Sta7437_0603</name>
</gene>
<dbReference type="EMBL" id="CP003653">
    <property type="protein sequence ID" value="AFZ34201.1"/>
    <property type="molecule type" value="Genomic_DNA"/>
</dbReference>
<evidence type="ECO:0000259" key="1">
    <source>
        <dbReference type="PROSITE" id="PS50006"/>
    </source>
</evidence>
<sequence length="178" mass="20442">MMQTVIKPMSKPKPKLTLIKFDQANLLEGRHILIVESPESKRAVVLNSSIFLIGRHPQSSLVLTNNMVSRCHATIAWLQYEKSPQQTNCSYWIIDGKGKHKRSRNGILVNGNKTSLHRLKSGDLVEIGETIKITYNYIPYNTETHEFLEYCEVEKPQQKTKNKNLSYKDTIILNSDEI</sequence>
<keyword evidence="3" id="KW-1185">Reference proteome</keyword>
<dbReference type="SUPFAM" id="SSF49879">
    <property type="entry name" value="SMAD/FHA domain"/>
    <property type="match status" value="1"/>
</dbReference>
<dbReference type="SMART" id="SM00240">
    <property type="entry name" value="FHA"/>
    <property type="match status" value="1"/>
</dbReference>
<dbReference type="InterPro" id="IPR000253">
    <property type="entry name" value="FHA_dom"/>
</dbReference>
<dbReference type="eggNOG" id="COG1716">
    <property type="taxonomic scope" value="Bacteria"/>
</dbReference>
<dbReference type="PROSITE" id="PS50006">
    <property type="entry name" value="FHA_DOMAIN"/>
    <property type="match status" value="1"/>
</dbReference>
<name>K9XQ78_STAC7</name>
<dbReference type="Pfam" id="PF00498">
    <property type="entry name" value="FHA"/>
    <property type="match status" value="1"/>
</dbReference>
<feature type="domain" description="FHA" evidence="1">
    <location>
        <begin position="51"/>
        <end position="114"/>
    </location>
</feature>
<proteinExistence type="predicted"/>
<dbReference type="STRING" id="111780.Sta7437_0603"/>
<evidence type="ECO:0000313" key="2">
    <source>
        <dbReference type="EMBL" id="AFZ34201.1"/>
    </source>
</evidence>
<dbReference type="HOGENOM" id="CLU_1509690_0_0_3"/>
<dbReference type="KEGG" id="scs:Sta7437_0603"/>
<evidence type="ECO:0000313" key="3">
    <source>
        <dbReference type="Proteomes" id="UP000010473"/>
    </source>
</evidence>
<dbReference type="Gene3D" id="2.60.200.20">
    <property type="match status" value="1"/>
</dbReference>
<organism evidence="2 3">
    <name type="scientific">Stanieria cyanosphaera (strain ATCC 29371 / PCC 7437)</name>
    <dbReference type="NCBI Taxonomy" id="111780"/>
    <lineage>
        <taxon>Bacteria</taxon>
        <taxon>Bacillati</taxon>
        <taxon>Cyanobacteriota</taxon>
        <taxon>Cyanophyceae</taxon>
        <taxon>Pleurocapsales</taxon>
        <taxon>Dermocarpellaceae</taxon>
        <taxon>Stanieria</taxon>
    </lineage>
</organism>
<dbReference type="AlphaFoldDB" id="K9XQ78"/>
<protein>
    <submittedName>
        <fullName evidence="2">Forkhead-associated protein</fullName>
    </submittedName>
</protein>
<dbReference type="Proteomes" id="UP000010473">
    <property type="component" value="Chromosome"/>
</dbReference>
<reference evidence="3" key="1">
    <citation type="journal article" date="2013" name="Proc. Natl. Acad. Sci. U.S.A.">
        <title>Improving the coverage of the cyanobacterial phylum using diversity-driven genome sequencing.</title>
        <authorList>
            <person name="Shih P.M."/>
            <person name="Wu D."/>
            <person name="Latifi A."/>
            <person name="Axen S.D."/>
            <person name="Fewer D.P."/>
            <person name="Talla E."/>
            <person name="Calteau A."/>
            <person name="Cai F."/>
            <person name="Tandeau de Marsac N."/>
            <person name="Rippka R."/>
            <person name="Herdman M."/>
            <person name="Sivonen K."/>
            <person name="Coursin T."/>
            <person name="Laurent T."/>
            <person name="Goodwin L."/>
            <person name="Nolan M."/>
            <person name="Davenport K.W."/>
            <person name="Han C.S."/>
            <person name="Rubin E.M."/>
            <person name="Eisen J.A."/>
            <person name="Woyke T."/>
            <person name="Gugger M."/>
            <person name="Kerfeld C.A."/>
        </authorList>
    </citation>
    <scope>NUCLEOTIDE SEQUENCE [LARGE SCALE GENOMIC DNA]</scope>
    <source>
        <strain evidence="3">ATCC 29371 / PCC 7437</strain>
    </source>
</reference>